<evidence type="ECO:0000256" key="3">
    <source>
        <dbReference type="ARBA" id="ARBA00012929"/>
    </source>
</evidence>
<reference evidence="8 9" key="1">
    <citation type="submission" date="2022-12" db="EMBL/GenBank/DDBJ databases">
        <title>Two new species, Stenotrophomonas aracearum and Stenotrophomonas oahuensis, isolated from Anthurium (Araceae family) in Hawaii.</title>
        <authorList>
            <person name="Chunag S.C."/>
            <person name="Dobhal S."/>
            <person name="Alvarez A."/>
            <person name="Arif M."/>
        </authorList>
    </citation>
    <scope>NUCLEOTIDE SEQUENCE [LARGE SCALE GENOMIC DNA]</scope>
    <source>
        <strain evidence="8 9">A5588</strain>
    </source>
</reference>
<feature type="domain" description="RmlD-like substrate binding" evidence="7">
    <location>
        <begin position="1"/>
        <end position="295"/>
    </location>
</feature>
<dbReference type="Gene3D" id="3.90.25.10">
    <property type="entry name" value="UDP-galactose 4-epimerase, domain 1"/>
    <property type="match status" value="1"/>
</dbReference>
<comment type="catalytic activity">
    <reaction evidence="5 6">
        <text>dTDP-beta-L-rhamnose + NADP(+) = dTDP-4-dehydro-beta-L-rhamnose + NADPH + H(+)</text>
        <dbReference type="Rhea" id="RHEA:21796"/>
        <dbReference type="ChEBI" id="CHEBI:15378"/>
        <dbReference type="ChEBI" id="CHEBI:57510"/>
        <dbReference type="ChEBI" id="CHEBI:57783"/>
        <dbReference type="ChEBI" id="CHEBI:58349"/>
        <dbReference type="ChEBI" id="CHEBI:62830"/>
        <dbReference type="EC" id="1.1.1.133"/>
    </reaction>
</comment>
<evidence type="ECO:0000313" key="8">
    <source>
        <dbReference type="EMBL" id="WNH49307.1"/>
    </source>
</evidence>
<name>A0ABY9YEN3_9GAMM</name>
<dbReference type="SUPFAM" id="SSF51735">
    <property type="entry name" value="NAD(P)-binding Rossmann-fold domains"/>
    <property type="match status" value="1"/>
</dbReference>
<dbReference type="EC" id="1.1.1.133" evidence="3 6"/>
<evidence type="ECO:0000256" key="5">
    <source>
        <dbReference type="ARBA" id="ARBA00048200"/>
    </source>
</evidence>
<comment type="similarity">
    <text evidence="2 6">Belongs to the dTDP-4-dehydrorhamnose reductase family.</text>
</comment>
<dbReference type="RefSeq" id="WP_311183773.1">
    <property type="nucleotide sequence ID" value="NZ_CP115543.1"/>
</dbReference>
<accession>A0ABY9YEN3</accession>
<dbReference type="Gene3D" id="3.40.50.720">
    <property type="entry name" value="NAD(P)-binding Rossmann-like Domain"/>
    <property type="match status" value="1"/>
</dbReference>
<comment type="function">
    <text evidence="6">Catalyzes the reduction of dTDP-6-deoxy-L-lyxo-4-hexulose to yield dTDP-L-rhamnose.</text>
</comment>
<dbReference type="NCBIfam" id="TIGR01214">
    <property type="entry name" value="rmlD"/>
    <property type="match status" value="1"/>
</dbReference>
<dbReference type="InterPro" id="IPR036291">
    <property type="entry name" value="NAD(P)-bd_dom_sf"/>
</dbReference>
<evidence type="ECO:0000256" key="1">
    <source>
        <dbReference type="ARBA" id="ARBA00004781"/>
    </source>
</evidence>
<evidence type="ECO:0000256" key="4">
    <source>
        <dbReference type="ARBA" id="ARBA00017099"/>
    </source>
</evidence>
<gene>
    <name evidence="8" type="primary">rfbD</name>
    <name evidence="8" type="ORF">PDM28_02935</name>
</gene>
<sequence>MTVLLFAGNGQLGQELLRALAPLGTLVATTRSGTLADGTPCETADFNQPESLIALLDRLKPSVVVNAAAYTAVDRAEEERDAAFRANAEAPGVIARWCAAVGVPLVHYSTDYVFDGQGVRPYREDDATAPLGVYGASKLAGEEAIRAAGGRHLIFRTAWVYASHSANFLRTMLRVGAERDELRVVADQVGTPTPAALIADVTAQVLQHPGALSGTWHLTAQGETSWHGFAEAIFAEAVAAGKLARAPKVLAISTAEYPTPAKRPAYSHLDVAKLESDFGITLPSWEDGLRRVLNERTNDRT</sequence>
<comment type="pathway">
    <text evidence="1 6">Carbohydrate biosynthesis; dTDP-L-rhamnose biosynthesis.</text>
</comment>
<organism evidence="8 9">
    <name type="scientific">Stenotrophomonas aracearum</name>
    <dbReference type="NCBI Taxonomy" id="3003272"/>
    <lineage>
        <taxon>Bacteria</taxon>
        <taxon>Pseudomonadati</taxon>
        <taxon>Pseudomonadota</taxon>
        <taxon>Gammaproteobacteria</taxon>
        <taxon>Lysobacterales</taxon>
        <taxon>Lysobacteraceae</taxon>
        <taxon>Stenotrophomonas</taxon>
    </lineage>
</organism>
<dbReference type="PANTHER" id="PTHR10491">
    <property type="entry name" value="DTDP-4-DEHYDRORHAMNOSE REDUCTASE"/>
    <property type="match status" value="1"/>
</dbReference>
<keyword evidence="6" id="KW-0521">NADP</keyword>
<dbReference type="GO" id="GO:0008831">
    <property type="term" value="F:dTDP-4-dehydrorhamnose reductase activity"/>
    <property type="evidence" value="ECO:0007669"/>
    <property type="project" value="UniProtKB-EC"/>
</dbReference>
<comment type="cofactor">
    <cofactor evidence="6">
        <name>Mg(2+)</name>
        <dbReference type="ChEBI" id="CHEBI:18420"/>
    </cofactor>
    <text evidence="6">Binds 1 Mg(2+) ion per monomer.</text>
</comment>
<evidence type="ECO:0000256" key="2">
    <source>
        <dbReference type="ARBA" id="ARBA00010944"/>
    </source>
</evidence>
<dbReference type="PANTHER" id="PTHR10491:SF4">
    <property type="entry name" value="METHIONINE ADENOSYLTRANSFERASE 2 SUBUNIT BETA"/>
    <property type="match status" value="1"/>
</dbReference>
<proteinExistence type="inferred from homology"/>
<keyword evidence="6 8" id="KW-0560">Oxidoreductase</keyword>
<evidence type="ECO:0000259" key="7">
    <source>
        <dbReference type="Pfam" id="PF04321"/>
    </source>
</evidence>
<evidence type="ECO:0000313" key="9">
    <source>
        <dbReference type="Proteomes" id="UP001305421"/>
    </source>
</evidence>
<dbReference type="InterPro" id="IPR005913">
    <property type="entry name" value="dTDP_dehydrorham_reduct"/>
</dbReference>
<dbReference type="Pfam" id="PF04321">
    <property type="entry name" value="RmlD_sub_bind"/>
    <property type="match status" value="1"/>
</dbReference>
<dbReference type="InterPro" id="IPR029903">
    <property type="entry name" value="RmlD-like-bd"/>
</dbReference>
<protein>
    <recommendedName>
        <fullName evidence="4 6">dTDP-4-dehydrorhamnose reductase</fullName>
        <ecNumber evidence="3 6">1.1.1.133</ecNumber>
    </recommendedName>
</protein>
<dbReference type="EMBL" id="CP115543">
    <property type="protein sequence ID" value="WNH49307.1"/>
    <property type="molecule type" value="Genomic_DNA"/>
</dbReference>
<evidence type="ECO:0000256" key="6">
    <source>
        <dbReference type="RuleBase" id="RU364082"/>
    </source>
</evidence>
<dbReference type="CDD" id="cd05254">
    <property type="entry name" value="dTDP_HR_like_SDR_e"/>
    <property type="match status" value="1"/>
</dbReference>
<dbReference type="Proteomes" id="UP001305421">
    <property type="component" value="Chromosome"/>
</dbReference>
<keyword evidence="9" id="KW-1185">Reference proteome</keyword>